<evidence type="ECO:0000313" key="1">
    <source>
        <dbReference type="EMBL" id="MDQ0008252.1"/>
    </source>
</evidence>
<name>A0ABT9STD2_9GAMM</name>
<organism evidence="1 2">
    <name type="scientific">Luteibacter jiangsuensis</name>
    <dbReference type="NCBI Taxonomy" id="637577"/>
    <lineage>
        <taxon>Bacteria</taxon>
        <taxon>Pseudomonadati</taxon>
        <taxon>Pseudomonadota</taxon>
        <taxon>Gammaproteobacteria</taxon>
        <taxon>Lysobacterales</taxon>
        <taxon>Rhodanobacteraceae</taxon>
        <taxon>Luteibacter</taxon>
    </lineage>
</organism>
<dbReference type="Proteomes" id="UP001237737">
    <property type="component" value="Unassembled WGS sequence"/>
</dbReference>
<reference evidence="1 2" key="1">
    <citation type="submission" date="2023-07" db="EMBL/GenBank/DDBJ databases">
        <title>Sorghum-associated microbial communities from plants grown in Nebraska, USA.</title>
        <authorList>
            <person name="Schachtman D."/>
        </authorList>
    </citation>
    <scope>NUCLEOTIDE SEQUENCE [LARGE SCALE GENOMIC DNA]</scope>
    <source>
        <strain evidence="1 2">CC60</strain>
    </source>
</reference>
<evidence type="ECO:0000313" key="2">
    <source>
        <dbReference type="Proteomes" id="UP001237737"/>
    </source>
</evidence>
<dbReference type="EMBL" id="JAUSSK010000001">
    <property type="protein sequence ID" value="MDQ0008252.1"/>
    <property type="molecule type" value="Genomic_DNA"/>
</dbReference>
<proteinExistence type="predicted"/>
<accession>A0ABT9STD2</accession>
<dbReference type="RefSeq" id="WP_306846904.1">
    <property type="nucleotide sequence ID" value="NZ_JAUSSK010000001.1"/>
</dbReference>
<gene>
    <name evidence="1" type="ORF">J2T07_000411</name>
</gene>
<protein>
    <submittedName>
        <fullName evidence="1">Uncharacterized protein</fullName>
    </submittedName>
</protein>
<sequence length="78" mass="8837">MRRDLHELVSTVDPEDAVSLAEVRLPMLRRILLAEWGDAALGDYASLVMLRSVDRLVAVDPKMRDLFRRAVVALKHPT</sequence>
<comment type="caution">
    <text evidence="1">The sequence shown here is derived from an EMBL/GenBank/DDBJ whole genome shotgun (WGS) entry which is preliminary data.</text>
</comment>
<keyword evidence="2" id="KW-1185">Reference proteome</keyword>